<dbReference type="RefSeq" id="WP_230453399.1">
    <property type="nucleotide sequence ID" value="NZ_JALPRX010000101.1"/>
</dbReference>
<evidence type="ECO:0000313" key="2">
    <source>
        <dbReference type="Proteomes" id="UP001139516"/>
    </source>
</evidence>
<dbReference type="AlphaFoldDB" id="A0A9X1YIR8"/>
<keyword evidence="2" id="KW-1185">Reference proteome</keyword>
<evidence type="ECO:0000313" key="1">
    <source>
        <dbReference type="EMBL" id="MCK8786931.1"/>
    </source>
</evidence>
<comment type="caution">
    <text evidence="1">The sequence shown here is derived from an EMBL/GenBank/DDBJ whole genome shotgun (WGS) entry which is preliminary data.</text>
</comment>
<gene>
    <name evidence="1" type="ORF">M0638_21385</name>
</gene>
<dbReference type="EMBL" id="JALPRX010000101">
    <property type="protein sequence ID" value="MCK8786931.1"/>
    <property type="molecule type" value="Genomic_DNA"/>
</dbReference>
<protein>
    <submittedName>
        <fullName evidence="1">Uncharacterized protein</fullName>
    </submittedName>
</protein>
<dbReference type="Proteomes" id="UP001139516">
    <property type="component" value="Unassembled WGS sequence"/>
</dbReference>
<name>A0A9X1YIR8_9PROT</name>
<reference evidence="1" key="1">
    <citation type="submission" date="2022-04" db="EMBL/GenBank/DDBJ databases">
        <title>Roseomonas acroporae sp. nov., isolated from coral Acropora digitifera.</title>
        <authorList>
            <person name="Sun H."/>
        </authorList>
    </citation>
    <scope>NUCLEOTIDE SEQUENCE</scope>
    <source>
        <strain evidence="1">NAR14</strain>
    </source>
</reference>
<organism evidence="1 2">
    <name type="scientific">Roseomonas acroporae</name>
    <dbReference type="NCBI Taxonomy" id="2937791"/>
    <lineage>
        <taxon>Bacteria</taxon>
        <taxon>Pseudomonadati</taxon>
        <taxon>Pseudomonadota</taxon>
        <taxon>Alphaproteobacteria</taxon>
        <taxon>Acetobacterales</taxon>
        <taxon>Roseomonadaceae</taxon>
        <taxon>Roseomonas</taxon>
    </lineage>
</organism>
<accession>A0A9X1YIR8</accession>
<sequence>MARTDKDVGAKAQALRFCVSAGFIPYLEVDVLSGVELSASPKRLTDIDVLGVGLRSDGTVGRTLFDCKSVGGPAFARALWLSGLLTFTGGDEGFMLMGKPVERAHRLAARKLKVRIFGADAFDGYASAASAEYKILKSYAGDIENWHRVRETALKNPAILEIFDGINYEVPLCADAPKAFRRLIASCRKNKGELNPAKPLHMATFAEIVLAVSILVAVMIGDLRNIIELADNEKEFSTALRYYVWGGHENIELLKRMHDLIAANGSPLEQESSLIAWPLFVQLVRGMLESPTQVRNACFPLRDISLRYLADTNEAADLRVGRLFLAPRARQFAKRVSSYVAAVLKLPNEFAERLGQDIDDLVMKAEAKL</sequence>
<proteinExistence type="predicted"/>